<evidence type="ECO:0000313" key="1">
    <source>
        <dbReference type="EMBL" id="VDL91428.1"/>
    </source>
</evidence>
<dbReference type="WBParaSite" id="SSLN_0000520601-mRNA-1">
    <property type="protein sequence ID" value="SSLN_0000520601-mRNA-1"/>
    <property type="gene ID" value="SSLN_0000520601"/>
</dbReference>
<gene>
    <name evidence="1" type="ORF">SSLN_LOCUS5043</name>
</gene>
<proteinExistence type="predicted"/>
<organism evidence="3">
    <name type="scientific">Schistocephalus solidus</name>
    <name type="common">Tapeworm</name>
    <dbReference type="NCBI Taxonomy" id="70667"/>
    <lineage>
        <taxon>Eukaryota</taxon>
        <taxon>Metazoa</taxon>
        <taxon>Spiralia</taxon>
        <taxon>Lophotrochozoa</taxon>
        <taxon>Platyhelminthes</taxon>
        <taxon>Cestoda</taxon>
        <taxon>Eucestoda</taxon>
        <taxon>Diphyllobothriidea</taxon>
        <taxon>Diphyllobothriidae</taxon>
        <taxon>Schistocephalus</taxon>
    </lineage>
</organism>
<dbReference type="OrthoDB" id="6246070at2759"/>
<dbReference type="PANTHER" id="PTHR47027">
    <property type="entry name" value="REVERSE TRANSCRIPTASE DOMAIN-CONTAINING PROTEIN"/>
    <property type="match status" value="1"/>
</dbReference>
<dbReference type="AlphaFoldDB" id="A0A183SLE5"/>
<accession>A0A183SLE5</accession>
<name>A0A183SLE5_SCHSO</name>
<evidence type="ECO:0000313" key="3">
    <source>
        <dbReference type="WBParaSite" id="SSLN_0000520601-mRNA-1"/>
    </source>
</evidence>
<reference evidence="3" key="1">
    <citation type="submission" date="2016-06" db="UniProtKB">
        <authorList>
            <consortium name="WormBaseParasite"/>
        </authorList>
    </citation>
    <scope>IDENTIFICATION</scope>
</reference>
<keyword evidence="2" id="KW-1185">Reference proteome</keyword>
<dbReference type="EMBL" id="UYSU01033094">
    <property type="protein sequence ID" value="VDL91428.1"/>
    <property type="molecule type" value="Genomic_DNA"/>
</dbReference>
<evidence type="ECO:0000313" key="2">
    <source>
        <dbReference type="Proteomes" id="UP000275846"/>
    </source>
</evidence>
<reference evidence="1 2" key="2">
    <citation type="submission" date="2018-11" db="EMBL/GenBank/DDBJ databases">
        <authorList>
            <consortium name="Pathogen Informatics"/>
        </authorList>
    </citation>
    <scope>NUCLEOTIDE SEQUENCE [LARGE SCALE GENOMIC DNA]</scope>
    <source>
        <strain evidence="1 2">NST_G2</strain>
    </source>
</reference>
<protein>
    <submittedName>
        <fullName evidence="1 3">Uncharacterized protein</fullName>
    </submittedName>
</protein>
<dbReference type="PANTHER" id="PTHR47027:SF26">
    <property type="entry name" value="REVERSE TRANSCRIPTASE DOMAIN-CONTAINING PROTEIN"/>
    <property type="match status" value="1"/>
</dbReference>
<dbReference type="Proteomes" id="UP000275846">
    <property type="component" value="Unassembled WGS sequence"/>
</dbReference>
<sequence length="149" mass="17301">MVFIPQPPPSVEYIAPRINVNGSQLKNVDTFTYVASTLSRYTRIDDEVAQRIPKVSQAFGRLQTSMWNHHSIHLNVKLKMNKAVILTTLLYGAKTGTVFSNQARKLFHFHLSCLRRILKLRWQDRILDTEVFERTEVLSIHPLLKQVQM</sequence>